<keyword evidence="3" id="KW-1185">Reference proteome</keyword>
<reference evidence="2" key="1">
    <citation type="submission" date="2021-03" db="EMBL/GenBank/DDBJ databases">
        <title>Ottowia sp. 27C isolated from the cloaca of a Giant Asian pond turtle (Heosemys grandis).</title>
        <authorList>
            <person name="Spergser J."/>
            <person name="Busse H.-J."/>
        </authorList>
    </citation>
    <scope>NUCLEOTIDE SEQUENCE</scope>
    <source>
        <strain evidence="2">27C</strain>
    </source>
</reference>
<proteinExistence type="predicted"/>
<dbReference type="AlphaFoldDB" id="A0A975CC76"/>
<feature type="domain" description="IPTL-CTERM protein sorting" evidence="1">
    <location>
        <begin position="107"/>
        <end position="132"/>
    </location>
</feature>
<protein>
    <submittedName>
        <fullName evidence="2">IPTL-CTERM sorting domain-containing protein</fullName>
    </submittedName>
</protein>
<dbReference type="NCBIfam" id="TIGR04174">
    <property type="entry name" value="IPTL_CTERM"/>
    <property type="match status" value="1"/>
</dbReference>
<dbReference type="InterPro" id="IPR026442">
    <property type="entry name" value="IPTL_CTERM"/>
</dbReference>
<organism evidence="2 3">
    <name type="scientific">Ottowia testudinis</name>
    <dbReference type="NCBI Taxonomy" id="2816950"/>
    <lineage>
        <taxon>Bacteria</taxon>
        <taxon>Pseudomonadati</taxon>
        <taxon>Pseudomonadota</taxon>
        <taxon>Betaproteobacteria</taxon>
        <taxon>Burkholderiales</taxon>
        <taxon>Comamonadaceae</taxon>
        <taxon>Ottowia</taxon>
    </lineage>
</organism>
<evidence type="ECO:0000313" key="3">
    <source>
        <dbReference type="Proteomes" id="UP000663903"/>
    </source>
</evidence>
<dbReference type="KEGG" id="otd:J1M35_11480"/>
<dbReference type="EMBL" id="CP071796">
    <property type="protein sequence ID" value="QTD43778.1"/>
    <property type="molecule type" value="Genomic_DNA"/>
</dbReference>
<evidence type="ECO:0000259" key="1">
    <source>
        <dbReference type="Pfam" id="PF18203"/>
    </source>
</evidence>
<sequence>MAALLLTCSVAWGQTRAPTGVTVTVGSLTQTANYGAGDSVTLTFDLSQEASVQAAAPGQVVNLNVSAQCSDAANAANWFTANPAGSCVANTLTARVALTKGASAVSPVPSLSQWALIVLMGAIALLSVRRLRSTASNALRSVLLVGLAAGALNGASDSVAQGVVTNGLLSINTVLSGDQRTLTVLVTRNAECVQCPPGSIYVGNYCA</sequence>
<dbReference type="RefSeq" id="WP_208007187.1">
    <property type="nucleotide sequence ID" value="NZ_CP071796.1"/>
</dbReference>
<dbReference type="Pfam" id="PF18203">
    <property type="entry name" value="IPTL-CTERM"/>
    <property type="match status" value="1"/>
</dbReference>
<accession>A0A975CC76</accession>
<gene>
    <name evidence="2" type="ORF">J1M35_11480</name>
</gene>
<evidence type="ECO:0000313" key="2">
    <source>
        <dbReference type="EMBL" id="QTD43778.1"/>
    </source>
</evidence>
<dbReference type="Proteomes" id="UP000663903">
    <property type="component" value="Chromosome"/>
</dbReference>
<name>A0A975CC76_9BURK</name>